<proteinExistence type="predicted"/>
<accession>A0A7J8AMK3</accession>
<sequence length="130" mass="13665">MHWGGGVSSAQPTPLTVGEPSVDVLLMATVWQQRPGAGVLCVCVCVCVFVLWGPAPSHTVEAWSRLASVLISQAPGLHCVFFSPLSCGQGGVLPAGCALLLMDHWITAETGSRTCRVLPVGNFPALRSPW</sequence>
<dbReference type="AlphaFoldDB" id="A0A7J8AMK3"/>
<organism evidence="1 2">
    <name type="scientific">Myotis myotis</name>
    <name type="common">Greater mouse-eared bat</name>
    <name type="synonym">Vespertilio myotis</name>
    <dbReference type="NCBI Taxonomy" id="51298"/>
    <lineage>
        <taxon>Eukaryota</taxon>
        <taxon>Metazoa</taxon>
        <taxon>Chordata</taxon>
        <taxon>Craniata</taxon>
        <taxon>Vertebrata</taxon>
        <taxon>Euteleostomi</taxon>
        <taxon>Mammalia</taxon>
        <taxon>Eutheria</taxon>
        <taxon>Laurasiatheria</taxon>
        <taxon>Chiroptera</taxon>
        <taxon>Yangochiroptera</taxon>
        <taxon>Vespertilionidae</taxon>
        <taxon>Myotis</taxon>
    </lineage>
</organism>
<evidence type="ECO:0000313" key="2">
    <source>
        <dbReference type="Proteomes" id="UP000527355"/>
    </source>
</evidence>
<keyword evidence="2" id="KW-1185">Reference proteome</keyword>
<evidence type="ECO:0000313" key="1">
    <source>
        <dbReference type="EMBL" id="KAF6387475.1"/>
    </source>
</evidence>
<gene>
    <name evidence="1" type="ORF">mMyoMyo1_007971</name>
</gene>
<comment type="caution">
    <text evidence="1">The sequence shown here is derived from an EMBL/GenBank/DDBJ whole genome shotgun (WGS) entry which is preliminary data.</text>
</comment>
<dbReference type="Proteomes" id="UP000527355">
    <property type="component" value="Unassembled WGS sequence"/>
</dbReference>
<dbReference type="EMBL" id="JABWUV010000001">
    <property type="protein sequence ID" value="KAF6387475.1"/>
    <property type="molecule type" value="Genomic_DNA"/>
</dbReference>
<name>A0A7J8AMK3_MYOMY</name>
<reference evidence="1 2" key="1">
    <citation type="journal article" date="2020" name="Nature">
        <title>Six reference-quality genomes reveal evolution of bat adaptations.</title>
        <authorList>
            <person name="Jebb D."/>
            <person name="Huang Z."/>
            <person name="Pippel M."/>
            <person name="Hughes G.M."/>
            <person name="Lavrichenko K."/>
            <person name="Devanna P."/>
            <person name="Winkler S."/>
            <person name="Jermiin L.S."/>
            <person name="Skirmuntt E.C."/>
            <person name="Katzourakis A."/>
            <person name="Burkitt-Gray L."/>
            <person name="Ray D.A."/>
            <person name="Sullivan K.A.M."/>
            <person name="Roscito J.G."/>
            <person name="Kirilenko B.M."/>
            <person name="Davalos L.M."/>
            <person name="Corthals A.P."/>
            <person name="Power M.L."/>
            <person name="Jones G."/>
            <person name="Ransome R.D."/>
            <person name="Dechmann D.K.N."/>
            <person name="Locatelli A.G."/>
            <person name="Puechmaille S.J."/>
            <person name="Fedrigo O."/>
            <person name="Jarvis E.D."/>
            <person name="Hiller M."/>
            <person name="Vernes S.C."/>
            <person name="Myers E.W."/>
            <person name="Teeling E.C."/>
        </authorList>
    </citation>
    <scope>NUCLEOTIDE SEQUENCE [LARGE SCALE GENOMIC DNA]</scope>
    <source>
        <strain evidence="1">MMyoMyo1</strain>
        <tissue evidence="1">Flight muscle</tissue>
    </source>
</reference>
<protein>
    <submittedName>
        <fullName evidence="1">Uncharacterized protein</fullName>
    </submittedName>
</protein>